<evidence type="ECO:0000256" key="7">
    <source>
        <dbReference type="ARBA" id="ARBA00023152"/>
    </source>
</evidence>
<sequence>MRKPIIAGNWKMNKTKNEALDFIQAVKGAVPSQEKVESVVCSPHLFLDALVQESVGSDVKIGAQNMHFEENGAFTGEVSPAALSDLGVQYVVIGHSERREMFGETDESVNQKVHAAFKFGLTPIVCVGESLEQRESDQTNDVVTKQVNGGLKGLTEDQVKQTVIAYEPIWAIGTGKTATSKDANETCGVVRAAVKDAFSADAAEAVRIQYGGSVKPANIKELLEQSDIDGALVGGASLEAEAFLQLAEAGNE</sequence>
<comment type="similarity">
    <text evidence="2 9 10">Belongs to the triosephosphate isomerase family.</text>
</comment>
<dbReference type="GO" id="GO:0019563">
    <property type="term" value="P:glycerol catabolic process"/>
    <property type="evidence" value="ECO:0007669"/>
    <property type="project" value="TreeGrafter"/>
</dbReference>
<dbReference type="STRING" id="1464123.SAMN05444126_1454"/>
<dbReference type="EC" id="5.3.1.1" evidence="3 9"/>
<evidence type="ECO:0000256" key="1">
    <source>
        <dbReference type="ARBA" id="ARBA00004680"/>
    </source>
</evidence>
<name>A0A1H9WRX2_9BACI</name>
<gene>
    <name evidence="9" type="primary">tpiA</name>
    <name evidence="11" type="ORF">SAMN05444126_1454</name>
</gene>
<dbReference type="Gene3D" id="3.20.20.70">
    <property type="entry name" value="Aldolase class I"/>
    <property type="match status" value="1"/>
</dbReference>
<dbReference type="CDD" id="cd00311">
    <property type="entry name" value="TIM"/>
    <property type="match status" value="1"/>
</dbReference>
<dbReference type="GO" id="GO:0004807">
    <property type="term" value="F:triose-phosphate isomerase activity"/>
    <property type="evidence" value="ECO:0007669"/>
    <property type="project" value="UniProtKB-UniRule"/>
</dbReference>
<evidence type="ECO:0000313" key="11">
    <source>
        <dbReference type="EMBL" id="SES36635.1"/>
    </source>
</evidence>
<evidence type="ECO:0000256" key="8">
    <source>
        <dbReference type="ARBA" id="ARBA00023235"/>
    </source>
</evidence>
<keyword evidence="12" id="KW-1185">Reference proteome</keyword>
<dbReference type="SUPFAM" id="SSF51351">
    <property type="entry name" value="Triosephosphate isomerase (TIM)"/>
    <property type="match status" value="1"/>
</dbReference>
<comment type="function">
    <text evidence="9">Involved in the gluconeogenesis. Catalyzes stereospecifically the conversion of dihydroxyacetone phosphate (DHAP) to D-glyceraldehyde-3-phosphate (G3P).</text>
</comment>
<dbReference type="PANTHER" id="PTHR21139">
    <property type="entry name" value="TRIOSEPHOSPHATE ISOMERASE"/>
    <property type="match status" value="1"/>
</dbReference>
<dbReference type="Proteomes" id="UP000199318">
    <property type="component" value="Unassembled WGS sequence"/>
</dbReference>
<evidence type="ECO:0000256" key="9">
    <source>
        <dbReference type="HAMAP-Rule" id="MF_00147"/>
    </source>
</evidence>
<feature type="modified residue" description="Phosphoserine" evidence="9">
    <location>
        <position position="213"/>
    </location>
</feature>
<feature type="binding site" evidence="9">
    <location>
        <position position="213"/>
    </location>
    <ligand>
        <name>substrate</name>
    </ligand>
</feature>
<organism evidence="11 12">
    <name type="scientific">Salisediminibacterium halotolerans</name>
    <dbReference type="NCBI Taxonomy" id="517425"/>
    <lineage>
        <taxon>Bacteria</taxon>
        <taxon>Bacillati</taxon>
        <taxon>Bacillota</taxon>
        <taxon>Bacilli</taxon>
        <taxon>Bacillales</taxon>
        <taxon>Bacillaceae</taxon>
        <taxon>Salisediminibacterium</taxon>
    </lineage>
</organism>
<dbReference type="InterPro" id="IPR022896">
    <property type="entry name" value="TrioseP_Isoase_bac/euk"/>
</dbReference>
<dbReference type="UniPathway" id="UPA00138"/>
<dbReference type="GO" id="GO:0006096">
    <property type="term" value="P:glycolytic process"/>
    <property type="evidence" value="ECO:0007669"/>
    <property type="project" value="UniProtKB-UniRule"/>
</dbReference>
<dbReference type="InterPro" id="IPR020861">
    <property type="entry name" value="Triosephosphate_isomerase_AS"/>
</dbReference>
<comment type="pathway">
    <text evidence="9 10">Carbohydrate biosynthesis; gluconeogenesis.</text>
</comment>
<evidence type="ECO:0000313" key="12">
    <source>
        <dbReference type="Proteomes" id="UP000199318"/>
    </source>
</evidence>
<dbReference type="PROSITE" id="PS00171">
    <property type="entry name" value="TIM_1"/>
    <property type="match status" value="1"/>
</dbReference>
<dbReference type="RefSeq" id="WP_093075242.1">
    <property type="nucleotide sequence ID" value="NZ_FOGV01000045.1"/>
</dbReference>
<feature type="binding site" evidence="9">
    <location>
        <begin position="234"/>
        <end position="235"/>
    </location>
    <ligand>
        <name>substrate</name>
    </ligand>
</feature>
<evidence type="ECO:0000256" key="2">
    <source>
        <dbReference type="ARBA" id="ARBA00007422"/>
    </source>
</evidence>
<feature type="binding site" evidence="9">
    <location>
        <position position="173"/>
    </location>
    <ligand>
        <name>substrate</name>
    </ligand>
</feature>
<dbReference type="OrthoDB" id="9809429at2"/>
<feature type="active site" description="Proton acceptor" evidence="9">
    <location>
        <position position="167"/>
    </location>
</feature>
<proteinExistence type="inferred from homology"/>
<reference evidence="12" key="1">
    <citation type="submission" date="2016-10" db="EMBL/GenBank/DDBJ databases">
        <authorList>
            <person name="de Groot N.N."/>
        </authorList>
    </citation>
    <scope>NUCLEOTIDE SEQUENCE [LARGE SCALE GENOMIC DNA]</scope>
    <source>
        <strain evidence="12">10nlg</strain>
    </source>
</reference>
<keyword evidence="9" id="KW-0597">Phosphoprotein</keyword>
<comment type="pathway">
    <text evidence="1 9 10">Carbohydrate degradation; glycolysis; D-glyceraldehyde 3-phosphate from glycerone phosphate: step 1/1.</text>
</comment>
<dbReference type="InterPro" id="IPR035990">
    <property type="entry name" value="TIM_sf"/>
</dbReference>
<keyword evidence="5 9" id="KW-0312">Gluconeogenesis</keyword>
<comment type="caution">
    <text evidence="11">The sequence shown here is derived from an EMBL/GenBank/DDBJ whole genome shotgun (WGS) entry which is preliminary data.</text>
</comment>
<comment type="subcellular location">
    <subcellularLocation>
        <location evidence="9 10">Cytoplasm</location>
    </subcellularLocation>
</comment>
<keyword evidence="6 9" id="KW-0963">Cytoplasm</keyword>
<dbReference type="PROSITE" id="PS51440">
    <property type="entry name" value="TIM_2"/>
    <property type="match status" value="1"/>
</dbReference>
<dbReference type="FunFam" id="3.20.20.70:FF:000016">
    <property type="entry name" value="Triosephosphate isomerase"/>
    <property type="match status" value="1"/>
</dbReference>
<feature type="active site" description="Electrophile" evidence="9">
    <location>
        <position position="95"/>
    </location>
</feature>
<dbReference type="GO" id="GO:0006094">
    <property type="term" value="P:gluconeogenesis"/>
    <property type="evidence" value="ECO:0007669"/>
    <property type="project" value="UniProtKB-UniRule"/>
</dbReference>
<comment type="catalytic activity">
    <reaction evidence="9 10">
        <text>D-glyceraldehyde 3-phosphate = dihydroxyacetone phosphate</text>
        <dbReference type="Rhea" id="RHEA:18585"/>
        <dbReference type="ChEBI" id="CHEBI:57642"/>
        <dbReference type="ChEBI" id="CHEBI:59776"/>
        <dbReference type="EC" id="5.3.1.1"/>
    </reaction>
</comment>
<evidence type="ECO:0000256" key="3">
    <source>
        <dbReference type="ARBA" id="ARBA00011940"/>
    </source>
</evidence>
<dbReference type="InterPro" id="IPR000652">
    <property type="entry name" value="Triosephosphate_isomerase"/>
</dbReference>
<dbReference type="Pfam" id="PF00121">
    <property type="entry name" value="TIM"/>
    <property type="match status" value="1"/>
</dbReference>
<dbReference type="AlphaFoldDB" id="A0A1H9WRX2"/>
<dbReference type="GO" id="GO:0046166">
    <property type="term" value="P:glyceraldehyde-3-phosphate biosynthetic process"/>
    <property type="evidence" value="ECO:0007669"/>
    <property type="project" value="TreeGrafter"/>
</dbReference>
<feature type="binding site" evidence="9">
    <location>
        <begin position="9"/>
        <end position="11"/>
    </location>
    <ligand>
        <name>substrate</name>
    </ligand>
</feature>
<dbReference type="NCBIfam" id="TIGR00419">
    <property type="entry name" value="tim"/>
    <property type="match status" value="1"/>
</dbReference>
<evidence type="ECO:0000256" key="10">
    <source>
        <dbReference type="RuleBase" id="RU363013"/>
    </source>
</evidence>
<dbReference type="InterPro" id="IPR013785">
    <property type="entry name" value="Aldolase_TIM"/>
</dbReference>
<comment type="subunit">
    <text evidence="9 10">Homodimer.</text>
</comment>
<evidence type="ECO:0000256" key="6">
    <source>
        <dbReference type="ARBA" id="ARBA00022490"/>
    </source>
</evidence>
<keyword evidence="7 9" id="KW-0324">Glycolysis</keyword>
<dbReference type="EMBL" id="FOGV01000045">
    <property type="protein sequence ID" value="SES36635.1"/>
    <property type="molecule type" value="Genomic_DNA"/>
</dbReference>
<accession>A0A1H9WRX2</accession>
<dbReference type="HAMAP" id="MF_00147_B">
    <property type="entry name" value="TIM_B"/>
    <property type="match status" value="1"/>
</dbReference>
<evidence type="ECO:0000256" key="5">
    <source>
        <dbReference type="ARBA" id="ARBA00022432"/>
    </source>
</evidence>
<dbReference type="GO" id="GO:0005829">
    <property type="term" value="C:cytosol"/>
    <property type="evidence" value="ECO:0007669"/>
    <property type="project" value="TreeGrafter"/>
</dbReference>
<protein>
    <recommendedName>
        <fullName evidence="4 9">Triosephosphate isomerase</fullName>
        <shortName evidence="9">TIM</shortName>
        <shortName evidence="9">TPI</shortName>
        <ecNumber evidence="3 9">5.3.1.1</ecNumber>
    </recommendedName>
    <alternativeName>
        <fullName evidence="9">Triose-phosphate isomerase</fullName>
    </alternativeName>
</protein>
<evidence type="ECO:0000256" key="4">
    <source>
        <dbReference type="ARBA" id="ARBA00019397"/>
    </source>
</evidence>
<dbReference type="PANTHER" id="PTHR21139:SF42">
    <property type="entry name" value="TRIOSEPHOSPHATE ISOMERASE"/>
    <property type="match status" value="1"/>
</dbReference>
<keyword evidence="8 9" id="KW-0413">Isomerase</keyword>
<dbReference type="UniPathway" id="UPA00109">
    <property type="reaction ID" value="UER00189"/>
</dbReference>